<sequence>LSKPLGLGYVALRRCELAVREGQVDPEDGTVYTNIPTYVPLSTPVQTPPSPEWSLSSLPVSPSSHVVPSPIALPVATLTTTISVDKDQFIEVGA</sequence>
<reference evidence="1" key="1">
    <citation type="journal article" date="2019" name="Sci. Rep.">
        <title>Draft genome of Tanacetum cinerariifolium, the natural source of mosquito coil.</title>
        <authorList>
            <person name="Yamashiro T."/>
            <person name="Shiraishi A."/>
            <person name="Satake H."/>
            <person name="Nakayama K."/>
        </authorList>
    </citation>
    <scope>NUCLEOTIDE SEQUENCE</scope>
</reference>
<proteinExistence type="predicted"/>
<organism evidence="1">
    <name type="scientific">Tanacetum cinerariifolium</name>
    <name type="common">Dalmatian daisy</name>
    <name type="synonym">Chrysanthemum cinerariifolium</name>
    <dbReference type="NCBI Taxonomy" id="118510"/>
    <lineage>
        <taxon>Eukaryota</taxon>
        <taxon>Viridiplantae</taxon>
        <taxon>Streptophyta</taxon>
        <taxon>Embryophyta</taxon>
        <taxon>Tracheophyta</taxon>
        <taxon>Spermatophyta</taxon>
        <taxon>Magnoliopsida</taxon>
        <taxon>eudicotyledons</taxon>
        <taxon>Gunneridae</taxon>
        <taxon>Pentapetalae</taxon>
        <taxon>asterids</taxon>
        <taxon>campanulids</taxon>
        <taxon>Asterales</taxon>
        <taxon>Asteraceae</taxon>
        <taxon>Asteroideae</taxon>
        <taxon>Anthemideae</taxon>
        <taxon>Anthemidinae</taxon>
        <taxon>Tanacetum</taxon>
    </lineage>
</organism>
<dbReference type="AlphaFoldDB" id="A0A699UH74"/>
<dbReference type="EMBL" id="BKCJ011329553">
    <property type="protein sequence ID" value="GFD21413.1"/>
    <property type="molecule type" value="Genomic_DNA"/>
</dbReference>
<feature type="non-terminal residue" evidence="1">
    <location>
        <position position="1"/>
    </location>
</feature>
<accession>A0A699UH74</accession>
<gene>
    <name evidence="1" type="ORF">Tci_893382</name>
</gene>
<evidence type="ECO:0000313" key="1">
    <source>
        <dbReference type="EMBL" id="GFD21413.1"/>
    </source>
</evidence>
<comment type="caution">
    <text evidence="1">The sequence shown here is derived from an EMBL/GenBank/DDBJ whole genome shotgun (WGS) entry which is preliminary data.</text>
</comment>
<protein>
    <submittedName>
        <fullName evidence="1">Uncharacterized protein</fullName>
    </submittedName>
</protein>
<name>A0A699UH74_TANCI</name>